<comment type="caution">
    <text evidence="1">The sequence shown here is derived from an EMBL/GenBank/DDBJ whole genome shotgun (WGS) entry which is preliminary data.</text>
</comment>
<protein>
    <submittedName>
        <fullName evidence="1">DUF4932 domain-containing protein</fullName>
    </submittedName>
</protein>
<accession>A0A9X1PKU7</accession>
<dbReference type="RefSeq" id="WP_234655722.1">
    <property type="nucleotide sequence ID" value="NZ_CP094997.1"/>
</dbReference>
<dbReference type="InterPro" id="IPR032560">
    <property type="entry name" value="DUF4932"/>
</dbReference>
<keyword evidence="2" id="KW-1185">Reference proteome</keyword>
<organism evidence="1 2">
    <name type="scientific">Dyadobacter chenwenxiniae</name>
    <dbReference type="NCBI Taxonomy" id="2906456"/>
    <lineage>
        <taxon>Bacteria</taxon>
        <taxon>Pseudomonadati</taxon>
        <taxon>Bacteroidota</taxon>
        <taxon>Cytophagia</taxon>
        <taxon>Cytophagales</taxon>
        <taxon>Spirosomataceae</taxon>
        <taxon>Dyadobacter</taxon>
    </lineage>
</organism>
<name>A0A9X1PKU7_9BACT</name>
<reference evidence="1" key="1">
    <citation type="submission" date="2021-12" db="EMBL/GenBank/DDBJ databases">
        <title>Novel species in genus Dyadobacter.</title>
        <authorList>
            <person name="Ma C."/>
        </authorList>
    </citation>
    <scope>NUCLEOTIDE SEQUENCE</scope>
    <source>
        <strain evidence="1">LJ419</strain>
    </source>
</reference>
<dbReference type="EMBL" id="JAJTTC010000002">
    <property type="protein sequence ID" value="MCF0062626.1"/>
    <property type="molecule type" value="Genomic_DNA"/>
</dbReference>
<evidence type="ECO:0000313" key="1">
    <source>
        <dbReference type="EMBL" id="MCF0062626.1"/>
    </source>
</evidence>
<evidence type="ECO:0000313" key="2">
    <source>
        <dbReference type="Proteomes" id="UP001139000"/>
    </source>
</evidence>
<proteinExistence type="predicted"/>
<dbReference type="AlphaFoldDB" id="A0A9X1PKU7"/>
<dbReference type="Proteomes" id="UP001139000">
    <property type="component" value="Unassembled WGS sequence"/>
</dbReference>
<dbReference type="Pfam" id="PF16286">
    <property type="entry name" value="DUF4932"/>
    <property type="match status" value="1"/>
</dbReference>
<sequence>MIRDVRKDVAGRLLYHISLVLVFKITKSHYPMKASIQLIFLIFISISPALCQTNSTGQKLPAHRQFQIQINKNVELLGFVYFLGYEGAQAETEGYSANRKARYAYGLDLYRQFKDYEKSRHLAIIIGFAQDIWLDKLINLLVQLDEFPNATLRGGIDAGYYLAFSPKKDTVEARKNATAFIDAMNQLWREVDFDKYLQKNRPKYENALAQVRSGMPDSLFIPTMEKFYQAHLASYILAPSLTIPPGMGFGINYSEQGQKHAFHVFGAFGIPAFKDSSNLDMGFSDQKHLLELSTHEFGHSFVNPVIDQLPAEMITKTEKLFEPIKATMANQGYTAWKACIYEHFVRAGEIIISQNRGNTADTQRLRKHYEEERKFIYLPLILKELTRYKESKSVSYNQAVRAAMHALVRKAVEK</sequence>
<gene>
    <name evidence="1" type="ORF">LXM26_14055</name>
</gene>